<dbReference type="EMBL" id="MW323142">
    <property type="protein sequence ID" value="UOY17086.1"/>
    <property type="molecule type" value="mRNA"/>
</dbReference>
<feature type="chain" id="PRO_5035928506" evidence="1">
    <location>
        <begin position="27"/>
        <end position="48"/>
    </location>
</feature>
<proteinExistence type="evidence at transcript level"/>
<feature type="signal peptide" evidence="1">
    <location>
        <begin position="1"/>
        <end position="26"/>
    </location>
</feature>
<accession>A0A8T9VUG4</accession>
<protein>
    <submittedName>
        <fullName evidence="2">Venom peptide</fullName>
    </submittedName>
</protein>
<name>A0A8T9VUG4_DASKL</name>
<reference evidence="2" key="1">
    <citation type="submission" date="2020-12" db="EMBL/GenBank/DDBJ databases">
        <authorList>
            <person name="Robinson S.D."/>
        </authorList>
    </citation>
    <scope>NUCLEOTIDE SEQUENCE</scope>
    <source>
        <tissue evidence="2">Venom apparatus</tissue>
    </source>
</reference>
<keyword evidence="1" id="KW-0732">Signal</keyword>
<dbReference type="AlphaFoldDB" id="A0A8T9VUG4"/>
<evidence type="ECO:0000313" key="2">
    <source>
        <dbReference type="EMBL" id="UOY17086.1"/>
    </source>
</evidence>
<evidence type="ECO:0000256" key="1">
    <source>
        <dbReference type="SAM" id="SignalP"/>
    </source>
</evidence>
<organism evidence="2">
    <name type="scientific">Dasymutilla klugii</name>
    <name type="common">Klug's velvet ant</name>
    <dbReference type="NCBI Taxonomy" id="1175364"/>
    <lineage>
        <taxon>Eukaryota</taxon>
        <taxon>Metazoa</taxon>
        <taxon>Ecdysozoa</taxon>
        <taxon>Arthropoda</taxon>
        <taxon>Hexapoda</taxon>
        <taxon>Insecta</taxon>
        <taxon>Pterygota</taxon>
        <taxon>Neoptera</taxon>
        <taxon>Endopterygota</taxon>
        <taxon>Hymenoptera</taxon>
        <taxon>Apocrita</taxon>
        <taxon>Aculeata</taxon>
        <taxon>Pompiloidea</taxon>
        <taxon>Mutillidae</taxon>
        <taxon>Sphaeropthalminae</taxon>
        <taxon>Dasymutilla</taxon>
    </lineage>
</organism>
<sequence length="48" mass="5259">MSLGILSYVFMVIVIMAFSNIAESSAEPWKHPVCGLFPKAPMCSVRAE</sequence>